<dbReference type="AlphaFoldDB" id="A0A2A2SKP5"/>
<dbReference type="Pfam" id="PF04279">
    <property type="entry name" value="IspA"/>
    <property type="match status" value="1"/>
</dbReference>
<feature type="transmembrane region" description="Helical" evidence="5">
    <location>
        <begin position="186"/>
        <end position="205"/>
    </location>
</feature>
<feature type="transmembrane region" description="Helical" evidence="5">
    <location>
        <begin position="20"/>
        <end position="43"/>
    </location>
</feature>
<protein>
    <recommendedName>
        <fullName evidence="5">Inner membrane-spanning protein YciB</fullName>
    </recommendedName>
</protein>
<dbReference type="PANTHER" id="PTHR36917">
    <property type="entry name" value="INTRACELLULAR SEPTATION PROTEIN A-RELATED"/>
    <property type="match status" value="1"/>
</dbReference>
<dbReference type="Proteomes" id="UP000218151">
    <property type="component" value="Unassembled WGS sequence"/>
</dbReference>
<keyword evidence="7" id="KW-1185">Reference proteome</keyword>
<gene>
    <name evidence="5" type="primary">yciB</name>
    <name evidence="6" type="ORF">CKY28_02430</name>
</gene>
<evidence type="ECO:0000256" key="5">
    <source>
        <dbReference type="HAMAP-Rule" id="MF_00189"/>
    </source>
</evidence>
<dbReference type="HAMAP" id="MF_00189">
    <property type="entry name" value="YciB"/>
    <property type="match status" value="1"/>
</dbReference>
<feature type="transmembrane region" description="Helical" evidence="5">
    <location>
        <begin position="91"/>
        <end position="109"/>
    </location>
</feature>
<evidence type="ECO:0000256" key="1">
    <source>
        <dbReference type="ARBA" id="ARBA00022475"/>
    </source>
</evidence>
<feature type="transmembrane region" description="Helical" evidence="5">
    <location>
        <begin position="161"/>
        <end position="179"/>
    </location>
</feature>
<organism evidence="6 7">
    <name type="scientific">Sphingomonas lenta</name>
    <dbReference type="NCBI Taxonomy" id="1141887"/>
    <lineage>
        <taxon>Bacteria</taxon>
        <taxon>Pseudomonadati</taxon>
        <taxon>Pseudomonadota</taxon>
        <taxon>Alphaproteobacteria</taxon>
        <taxon>Sphingomonadales</taxon>
        <taxon>Sphingomonadaceae</taxon>
        <taxon>Sphingomonas</taxon>
    </lineage>
</organism>
<comment type="caution">
    <text evidence="6">The sequence shown here is derived from an EMBL/GenBank/DDBJ whole genome shotgun (WGS) entry which is preliminary data.</text>
</comment>
<evidence type="ECO:0000256" key="4">
    <source>
        <dbReference type="ARBA" id="ARBA00023136"/>
    </source>
</evidence>
<reference evidence="7" key="1">
    <citation type="submission" date="2017-09" db="EMBL/GenBank/DDBJ databases">
        <authorList>
            <person name="Feng G."/>
            <person name="Zhu H."/>
        </authorList>
    </citation>
    <scope>NUCLEOTIDE SEQUENCE [LARGE SCALE GENOMIC DNA]</scope>
    <source>
        <strain evidence="7">1PNM-20</strain>
    </source>
</reference>
<dbReference type="RefSeq" id="WP_095996903.1">
    <property type="nucleotide sequence ID" value="NZ_NSLI01000001.1"/>
</dbReference>
<evidence type="ECO:0000256" key="2">
    <source>
        <dbReference type="ARBA" id="ARBA00022692"/>
    </source>
</evidence>
<sequence>MAASAQSAELSPGTRLFIDYAPLVAFFAVNFLVPASVSMRLVAAMTGFLSDLDRISALVIARVIVATAAFVLVTIAAMVLSRVKTGRISPMLWLSGGLVVVFGGLTIYLRDPRFIQMKPTIVYAAFAAVLAFGLATGRPLLEGLLGTAYPGLNAEGWRKLTRNWALFFVVMAVLNELVWRSLGWDVWVIYKLWGAIPLTLLFAFANVPMLMRHGLTLADEAVAAKPPEG</sequence>
<name>A0A2A2SKP5_9SPHN</name>
<dbReference type="OrthoDB" id="9788219at2"/>
<dbReference type="EMBL" id="NSLI01000001">
    <property type="protein sequence ID" value="PAX09799.1"/>
    <property type="molecule type" value="Genomic_DNA"/>
</dbReference>
<keyword evidence="2 5" id="KW-0812">Transmembrane</keyword>
<feature type="transmembrane region" description="Helical" evidence="5">
    <location>
        <begin position="121"/>
        <end position="141"/>
    </location>
</feature>
<evidence type="ECO:0000313" key="6">
    <source>
        <dbReference type="EMBL" id="PAX09799.1"/>
    </source>
</evidence>
<keyword evidence="3 5" id="KW-1133">Transmembrane helix</keyword>
<dbReference type="PANTHER" id="PTHR36917:SF1">
    <property type="entry name" value="INNER MEMBRANE-SPANNING PROTEIN YCIB"/>
    <property type="match status" value="1"/>
</dbReference>
<proteinExistence type="inferred from homology"/>
<dbReference type="InterPro" id="IPR006008">
    <property type="entry name" value="YciB"/>
</dbReference>
<keyword evidence="1 5" id="KW-1003">Cell membrane</keyword>
<evidence type="ECO:0000313" key="7">
    <source>
        <dbReference type="Proteomes" id="UP000218151"/>
    </source>
</evidence>
<comment type="similarity">
    <text evidence="5">Belongs to the YciB family.</text>
</comment>
<keyword evidence="4 5" id="KW-0472">Membrane</keyword>
<dbReference type="GO" id="GO:0005886">
    <property type="term" value="C:plasma membrane"/>
    <property type="evidence" value="ECO:0007669"/>
    <property type="project" value="UniProtKB-SubCell"/>
</dbReference>
<comment type="function">
    <text evidence="5">Plays a role in cell envelope biogenesis, maintenance of cell envelope integrity and membrane homeostasis.</text>
</comment>
<keyword evidence="5" id="KW-0997">Cell inner membrane</keyword>
<accession>A0A2A2SKP5</accession>
<comment type="subcellular location">
    <subcellularLocation>
        <location evidence="5">Cell inner membrane</location>
        <topology evidence="5">Multi-pass membrane protein</topology>
    </subcellularLocation>
</comment>
<feature type="transmembrane region" description="Helical" evidence="5">
    <location>
        <begin position="55"/>
        <end position="79"/>
    </location>
</feature>
<evidence type="ECO:0000256" key="3">
    <source>
        <dbReference type="ARBA" id="ARBA00022989"/>
    </source>
</evidence>